<evidence type="ECO:0000313" key="1">
    <source>
        <dbReference type="EMBL" id="CAG9947981.1"/>
    </source>
</evidence>
<comment type="caution">
    <text evidence="1">The sequence shown here is derived from an EMBL/GenBank/DDBJ whole genome shotgun (WGS) entry which is preliminary data.</text>
</comment>
<dbReference type="EMBL" id="CADEHS020000014">
    <property type="protein sequence ID" value="CAG9947981.1"/>
    <property type="molecule type" value="Genomic_DNA"/>
</dbReference>
<organism evidence="1 2">
    <name type="scientific">Clonostachys rosea f. rosea IK726</name>
    <dbReference type="NCBI Taxonomy" id="1349383"/>
    <lineage>
        <taxon>Eukaryota</taxon>
        <taxon>Fungi</taxon>
        <taxon>Dikarya</taxon>
        <taxon>Ascomycota</taxon>
        <taxon>Pezizomycotina</taxon>
        <taxon>Sordariomycetes</taxon>
        <taxon>Hypocreomycetidae</taxon>
        <taxon>Hypocreales</taxon>
        <taxon>Bionectriaceae</taxon>
        <taxon>Clonostachys</taxon>
    </lineage>
</organism>
<dbReference type="Proteomes" id="UP000836387">
    <property type="component" value="Unassembled WGS sequence"/>
</dbReference>
<accession>A0ACA9U3W5</accession>
<keyword evidence="2" id="KW-1185">Reference proteome</keyword>
<evidence type="ECO:0000313" key="2">
    <source>
        <dbReference type="Proteomes" id="UP000836387"/>
    </source>
</evidence>
<reference evidence="1" key="1">
    <citation type="submission" date="2020-04" db="EMBL/GenBank/DDBJ databases">
        <authorList>
            <person name="Broberg M."/>
        </authorList>
    </citation>
    <scope>NUCLEOTIDE SEQUENCE</scope>
</reference>
<proteinExistence type="predicted"/>
<protein>
    <submittedName>
        <fullName evidence="1">Uncharacterized protein</fullName>
    </submittedName>
</protein>
<reference evidence="1" key="2">
    <citation type="submission" date="2021-10" db="EMBL/GenBank/DDBJ databases">
        <authorList>
            <person name="Piombo E."/>
        </authorList>
    </citation>
    <scope>NUCLEOTIDE SEQUENCE</scope>
</reference>
<gene>
    <name evidence="1" type="ORF">CRV2_00013515</name>
</gene>
<name>A0ACA9U3W5_BIOOC</name>
<sequence length="413" mass="46172">MAATPATEPSRDTTKSHESILDKSLSFLGWDDVGGEACFFDDGYITRASIRLHGKSPLMDFTINVNRNTFLVVVPPEIITSSQVINVRTHRIPLVHQNSPCCALVLQLKQPVRWIMNGESFIQSSGVGVFETLDEAPQLYKLASQTNFTMYFPHAVKGRVSRAFPSAPYPQLSHRLIAAPGKKLWGHHAITLSSSRFRNDTVETLPTDTPLARFEAEQVSPPQASRKRRSQATDELDEDDEDDGQHLCGGVPSSDTKSASKFELAGHGQMVDTIAKRVKDQIAQEVERLADNCLNNTIQQKLSQFHQQKTDVKAEVDKSRWLFGRTMEHADKVKSEMGAAMYDFKKEMKTMMQGFEEEQRAPIDSLETKLKAHQTKELKEMQSQVLQTILDGDECTVVFTFSDEAGLPNEAAT</sequence>